<feature type="transmembrane region" description="Helical" evidence="12">
    <location>
        <begin position="103"/>
        <end position="122"/>
    </location>
</feature>
<evidence type="ECO:0000256" key="5">
    <source>
        <dbReference type="ARBA" id="ARBA00022692"/>
    </source>
</evidence>
<dbReference type="Pfam" id="PF01066">
    <property type="entry name" value="CDP-OH_P_transf"/>
    <property type="match status" value="1"/>
</dbReference>
<comment type="caution">
    <text evidence="13">The sequence shown here is derived from an EMBL/GenBank/DDBJ whole genome shotgun (WGS) entry which is preliminary data.</text>
</comment>
<dbReference type="GO" id="GO:0016780">
    <property type="term" value="F:phosphotransferase activity, for other substituted phosphate groups"/>
    <property type="evidence" value="ECO:0007669"/>
    <property type="project" value="InterPro"/>
</dbReference>
<keyword evidence="4 11" id="KW-0808">Transferase</keyword>
<dbReference type="PROSITE" id="PS00379">
    <property type="entry name" value="CDP_ALCOHOL_P_TRANSF"/>
    <property type="match status" value="1"/>
</dbReference>
<keyword evidence="9" id="KW-0594">Phospholipid biosynthesis</keyword>
<evidence type="ECO:0000313" key="13">
    <source>
        <dbReference type="EMBL" id="TAX70980.1"/>
    </source>
</evidence>
<evidence type="ECO:0000256" key="9">
    <source>
        <dbReference type="ARBA" id="ARBA00023209"/>
    </source>
</evidence>
<keyword evidence="7" id="KW-0443">Lipid metabolism</keyword>
<dbReference type="EMBL" id="SIPC01000001">
    <property type="protein sequence ID" value="TAX70980.1"/>
    <property type="molecule type" value="Genomic_DNA"/>
</dbReference>
<dbReference type="InterPro" id="IPR050324">
    <property type="entry name" value="CDP-alcohol_PTase-I"/>
</dbReference>
<sequence length="196" mass="21488">MSVVHGLVWEDGPIKLANVVTLSRGLLIAPILLLLSYGYAGPALVLYLIASMTDLVDGWLARRTKRASEYGARLDAVVDNIFSVAILFFLLSSYPGLASRHGVALAVLFGGPVIYLLVSWLLTRRLLMFHFWSAKAGALLLFALWPLLYLTGWEALIPLAATVVGLSRLEQVIFILRGGVDQDAPHMFASVERSHE</sequence>
<evidence type="ECO:0000256" key="11">
    <source>
        <dbReference type="RuleBase" id="RU003750"/>
    </source>
</evidence>
<dbReference type="InterPro" id="IPR043130">
    <property type="entry name" value="CDP-OH_PTrfase_TM_dom"/>
</dbReference>
<dbReference type="Proteomes" id="UP000293652">
    <property type="component" value="Unassembled WGS sequence"/>
</dbReference>
<dbReference type="RefSeq" id="WP_130694040.1">
    <property type="nucleotide sequence ID" value="NZ_SIOH01000001.1"/>
</dbReference>
<dbReference type="GO" id="GO:0046474">
    <property type="term" value="P:glycerophospholipid biosynthetic process"/>
    <property type="evidence" value="ECO:0007669"/>
    <property type="project" value="TreeGrafter"/>
</dbReference>
<organism evidence="13 14">
    <name type="scientific">Rhizobium leguminosarum</name>
    <dbReference type="NCBI Taxonomy" id="384"/>
    <lineage>
        <taxon>Bacteria</taxon>
        <taxon>Pseudomonadati</taxon>
        <taxon>Pseudomonadota</taxon>
        <taxon>Alphaproteobacteria</taxon>
        <taxon>Hyphomicrobiales</taxon>
        <taxon>Rhizobiaceae</taxon>
        <taxon>Rhizobium/Agrobacterium group</taxon>
        <taxon>Rhizobium</taxon>
    </lineage>
</organism>
<feature type="transmembrane region" description="Helical" evidence="12">
    <location>
        <begin position="129"/>
        <end position="149"/>
    </location>
</feature>
<evidence type="ECO:0000256" key="7">
    <source>
        <dbReference type="ARBA" id="ARBA00023098"/>
    </source>
</evidence>
<dbReference type="PANTHER" id="PTHR14269:SF11">
    <property type="entry name" value="CDP-DIACYLGLYCEROL--GLYCEROL-3-PHOSPHATE 3-PHOSPHATIDYLTRANSFERASE"/>
    <property type="match status" value="1"/>
</dbReference>
<comment type="subcellular location">
    <subcellularLocation>
        <location evidence="1">Membrane</location>
        <topology evidence="1">Multi-pass membrane protein</topology>
    </subcellularLocation>
</comment>
<name>A0A4Q8XW72_RHILE</name>
<feature type="transmembrane region" description="Helical" evidence="12">
    <location>
        <begin position="26"/>
        <end position="49"/>
    </location>
</feature>
<keyword evidence="10" id="KW-1208">Phospholipid metabolism</keyword>
<dbReference type="Gene3D" id="1.20.120.1760">
    <property type="match status" value="1"/>
</dbReference>
<dbReference type="InterPro" id="IPR048254">
    <property type="entry name" value="CDP_ALCOHOL_P_TRANSF_CS"/>
</dbReference>
<dbReference type="GO" id="GO:0016020">
    <property type="term" value="C:membrane"/>
    <property type="evidence" value="ECO:0007669"/>
    <property type="project" value="UniProtKB-SubCell"/>
</dbReference>
<comment type="similarity">
    <text evidence="2 11">Belongs to the CDP-alcohol phosphatidyltransferase class-I family.</text>
</comment>
<dbReference type="PANTHER" id="PTHR14269">
    <property type="entry name" value="CDP-DIACYLGLYCEROL--GLYCEROL-3-PHOSPHATE 3-PHOSPHATIDYLTRANSFERASE-RELATED"/>
    <property type="match status" value="1"/>
</dbReference>
<keyword evidence="6 12" id="KW-1133">Transmembrane helix</keyword>
<evidence type="ECO:0000313" key="14">
    <source>
        <dbReference type="Proteomes" id="UP000293652"/>
    </source>
</evidence>
<reference evidence="13 14" key="1">
    <citation type="submission" date="2019-02" db="EMBL/GenBank/DDBJ databases">
        <title>The genomic architecture of introgression among sibling species of bacteria.</title>
        <authorList>
            <person name="Cavassim M.I.A."/>
            <person name="Moeskjaer S."/>
            <person name="Moslemi C."/>
            <person name="Fields B."/>
            <person name="Bachmann A."/>
            <person name="Vilhjalmsson B."/>
            <person name="Schierup M.H."/>
            <person name="Young J.P.W."/>
            <person name="Andersen S.U."/>
        </authorList>
    </citation>
    <scope>NUCLEOTIDE SEQUENCE [LARGE SCALE GENOMIC DNA]</scope>
    <source>
        <strain evidence="13 14">SM145A</strain>
    </source>
</reference>
<gene>
    <name evidence="13" type="ORF">ELI03_04120</name>
</gene>
<evidence type="ECO:0000256" key="1">
    <source>
        <dbReference type="ARBA" id="ARBA00004141"/>
    </source>
</evidence>
<evidence type="ECO:0000256" key="10">
    <source>
        <dbReference type="ARBA" id="ARBA00023264"/>
    </source>
</evidence>
<keyword evidence="5 12" id="KW-0812">Transmembrane</keyword>
<evidence type="ECO:0000256" key="3">
    <source>
        <dbReference type="ARBA" id="ARBA00022516"/>
    </source>
</evidence>
<feature type="transmembrane region" description="Helical" evidence="12">
    <location>
        <begin position="70"/>
        <end position="91"/>
    </location>
</feature>
<evidence type="ECO:0000256" key="12">
    <source>
        <dbReference type="SAM" id="Phobius"/>
    </source>
</evidence>
<protein>
    <submittedName>
        <fullName evidence="13">CDP-alcohol phosphatidyltransferase family protein</fullName>
    </submittedName>
</protein>
<dbReference type="AlphaFoldDB" id="A0A4Q8XW72"/>
<dbReference type="InterPro" id="IPR000462">
    <property type="entry name" value="CDP-OH_P_trans"/>
</dbReference>
<accession>A0A4Q8XW72</accession>
<keyword evidence="3" id="KW-0444">Lipid biosynthesis</keyword>
<evidence type="ECO:0000256" key="2">
    <source>
        <dbReference type="ARBA" id="ARBA00010441"/>
    </source>
</evidence>
<evidence type="ECO:0000256" key="4">
    <source>
        <dbReference type="ARBA" id="ARBA00022679"/>
    </source>
</evidence>
<proteinExistence type="inferred from homology"/>
<evidence type="ECO:0000256" key="6">
    <source>
        <dbReference type="ARBA" id="ARBA00022989"/>
    </source>
</evidence>
<keyword evidence="8 12" id="KW-0472">Membrane</keyword>
<evidence type="ECO:0000256" key="8">
    <source>
        <dbReference type="ARBA" id="ARBA00023136"/>
    </source>
</evidence>